<reference evidence="2" key="1">
    <citation type="submission" date="2019-11" db="EMBL/GenBank/DDBJ databases">
        <title>Microbial mats filling the niche in hypersaline microbial mats.</title>
        <authorList>
            <person name="Wong H.L."/>
            <person name="Macleod F.I."/>
            <person name="White R.A. III"/>
            <person name="Burns B.P."/>
        </authorList>
    </citation>
    <scope>NUCLEOTIDE SEQUENCE</scope>
    <source>
        <strain evidence="2">Bin_327</strain>
    </source>
</reference>
<dbReference type="SUPFAM" id="SSF47240">
    <property type="entry name" value="Ferritin-like"/>
    <property type="match status" value="1"/>
</dbReference>
<accession>A0A9D5KB19</accession>
<dbReference type="Gene3D" id="1.20.1260.10">
    <property type="match status" value="1"/>
</dbReference>
<evidence type="ECO:0000259" key="1">
    <source>
        <dbReference type="Pfam" id="PF02915"/>
    </source>
</evidence>
<comment type="caution">
    <text evidence="2">The sequence shown here is derived from an EMBL/GenBank/DDBJ whole genome shotgun (WGS) entry which is preliminary data.</text>
</comment>
<evidence type="ECO:0000313" key="3">
    <source>
        <dbReference type="Proteomes" id="UP000630660"/>
    </source>
</evidence>
<protein>
    <submittedName>
        <fullName evidence="2">Rubrerythrin</fullName>
    </submittedName>
</protein>
<feature type="domain" description="Rubrerythrin diiron-binding" evidence="1">
    <location>
        <begin position="9"/>
        <end position="157"/>
    </location>
</feature>
<proteinExistence type="predicted"/>
<dbReference type="CDD" id="cd01045">
    <property type="entry name" value="Ferritin_like_AB"/>
    <property type="match status" value="1"/>
</dbReference>
<sequence>MGIVFNAEEILEIAEQIERNGQNFYKKAAENTSEERHKKLLTDLYEMEVEHEKTFANMKAKLEPKERESRDMDPENQGAAYLRAVADGHVFEYKRDPSLELTGKESIEEILNTALGMEKESVVFYTGIKDMVPERLGSNRISDIIKEELSHITLLSKHIVNLKS</sequence>
<dbReference type="InterPro" id="IPR003251">
    <property type="entry name" value="Rr_diiron-bd_dom"/>
</dbReference>
<evidence type="ECO:0000313" key="2">
    <source>
        <dbReference type="EMBL" id="MBD3364476.1"/>
    </source>
</evidence>
<dbReference type="InterPro" id="IPR012347">
    <property type="entry name" value="Ferritin-like"/>
</dbReference>
<dbReference type="Pfam" id="PF02915">
    <property type="entry name" value="Rubrerythrin"/>
    <property type="match status" value="1"/>
</dbReference>
<organism evidence="2 3">
    <name type="scientific">candidate division WOR-3 bacterium</name>
    <dbReference type="NCBI Taxonomy" id="2052148"/>
    <lineage>
        <taxon>Bacteria</taxon>
        <taxon>Bacteria division WOR-3</taxon>
    </lineage>
</organism>
<dbReference type="Proteomes" id="UP000630660">
    <property type="component" value="Unassembled WGS sequence"/>
</dbReference>
<name>A0A9D5KB19_UNCW3</name>
<dbReference type="GO" id="GO:0016491">
    <property type="term" value="F:oxidoreductase activity"/>
    <property type="evidence" value="ECO:0007669"/>
    <property type="project" value="InterPro"/>
</dbReference>
<dbReference type="AlphaFoldDB" id="A0A9D5KB19"/>
<gene>
    <name evidence="2" type="ORF">GF359_04610</name>
</gene>
<dbReference type="GO" id="GO:0046872">
    <property type="term" value="F:metal ion binding"/>
    <property type="evidence" value="ECO:0007669"/>
    <property type="project" value="InterPro"/>
</dbReference>
<dbReference type="InterPro" id="IPR009078">
    <property type="entry name" value="Ferritin-like_SF"/>
</dbReference>
<dbReference type="EMBL" id="WJKJ01000150">
    <property type="protein sequence ID" value="MBD3364476.1"/>
    <property type="molecule type" value="Genomic_DNA"/>
</dbReference>